<keyword evidence="4" id="KW-0812">Transmembrane</keyword>
<dbReference type="STRING" id="27349.A0A0L6UMF0"/>
<evidence type="ECO:0000256" key="4">
    <source>
        <dbReference type="ARBA" id="ARBA00022692"/>
    </source>
</evidence>
<evidence type="ECO:0000256" key="3">
    <source>
        <dbReference type="ARBA" id="ARBA00022448"/>
    </source>
</evidence>
<evidence type="ECO:0000256" key="5">
    <source>
        <dbReference type="ARBA" id="ARBA00022787"/>
    </source>
</evidence>
<dbReference type="OrthoDB" id="284357at2759"/>
<dbReference type="Pfam" id="PF08038">
    <property type="entry name" value="Tom7"/>
    <property type="match status" value="1"/>
</dbReference>
<sequence>MGLINLNEDTKERVNQVTGVIKKTDSGLTFQTILHWTWIPIVLTIGFKNSNPKPSMIKYVPPPPDIKPSGLMSLSRNSSRNIGKRFEQRRSYDFKQIHYGQLSPSSAPQWHAMQVFSEDMQFLATANPF</sequence>
<evidence type="ECO:0000313" key="11">
    <source>
        <dbReference type="Proteomes" id="UP000037035"/>
    </source>
</evidence>
<dbReference type="EMBL" id="LAVV01010187">
    <property type="protein sequence ID" value="KNZ49422.1"/>
    <property type="molecule type" value="Genomic_DNA"/>
</dbReference>
<keyword evidence="7" id="KW-1133">Transmembrane helix</keyword>
<keyword evidence="3" id="KW-0813">Transport</keyword>
<comment type="caution">
    <text evidence="10">The sequence shown here is derived from an EMBL/GenBank/DDBJ whole genome shotgun (WGS) entry which is preliminary data.</text>
</comment>
<keyword evidence="9" id="KW-0472">Membrane</keyword>
<evidence type="ECO:0000256" key="9">
    <source>
        <dbReference type="ARBA" id="ARBA00023136"/>
    </source>
</evidence>
<keyword evidence="6" id="KW-0653">Protein transport</keyword>
<accession>A0A0L6UMF0</accession>
<reference evidence="10 11" key="1">
    <citation type="submission" date="2015-08" db="EMBL/GenBank/DDBJ databases">
        <title>Next Generation Sequencing and Analysis of the Genome of Puccinia sorghi L Schw, the Causal Agent of Maize Common Rust.</title>
        <authorList>
            <person name="Rochi L."/>
            <person name="Burguener G."/>
            <person name="Darino M."/>
            <person name="Turjanski A."/>
            <person name="Kreff E."/>
            <person name="Dieguez M.J."/>
            <person name="Sacco F."/>
        </authorList>
    </citation>
    <scope>NUCLEOTIDE SEQUENCE [LARGE SCALE GENOMIC DNA]</scope>
    <source>
        <strain evidence="10 11">RO10H11247</strain>
    </source>
</reference>
<evidence type="ECO:0000256" key="8">
    <source>
        <dbReference type="ARBA" id="ARBA00023128"/>
    </source>
</evidence>
<dbReference type="VEuPathDB" id="FungiDB:VP01_501g2"/>
<evidence type="ECO:0000256" key="7">
    <source>
        <dbReference type="ARBA" id="ARBA00022989"/>
    </source>
</evidence>
<dbReference type="InterPro" id="IPR012621">
    <property type="entry name" value="Tom7"/>
</dbReference>
<dbReference type="GO" id="GO:0030150">
    <property type="term" value="P:protein import into mitochondrial matrix"/>
    <property type="evidence" value="ECO:0007669"/>
    <property type="project" value="InterPro"/>
</dbReference>
<gene>
    <name evidence="10" type="ORF">VP01_501g2</name>
</gene>
<evidence type="ECO:0000313" key="10">
    <source>
        <dbReference type="EMBL" id="KNZ49422.1"/>
    </source>
</evidence>
<comment type="subcellular location">
    <subcellularLocation>
        <location evidence="1">Mitochondrion outer membrane</location>
        <topology evidence="1">Single-pass membrane protein</topology>
    </subcellularLocation>
</comment>
<protein>
    <submittedName>
        <fullName evidence="10">Uncharacterized protein</fullName>
    </submittedName>
</protein>
<dbReference type="GO" id="GO:0005742">
    <property type="term" value="C:mitochondrial outer membrane translocase complex"/>
    <property type="evidence" value="ECO:0007669"/>
    <property type="project" value="InterPro"/>
</dbReference>
<comment type="similarity">
    <text evidence="2">Belongs to the Tom7 family.</text>
</comment>
<evidence type="ECO:0000256" key="6">
    <source>
        <dbReference type="ARBA" id="ARBA00022927"/>
    </source>
</evidence>
<keyword evidence="8" id="KW-0496">Mitochondrion</keyword>
<keyword evidence="5" id="KW-1000">Mitochondrion outer membrane</keyword>
<name>A0A0L6UMF0_9BASI</name>
<proteinExistence type="inferred from homology"/>
<evidence type="ECO:0000256" key="2">
    <source>
        <dbReference type="ARBA" id="ARBA00010917"/>
    </source>
</evidence>
<dbReference type="Proteomes" id="UP000037035">
    <property type="component" value="Unassembled WGS sequence"/>
</dbReference>
<dbReference type="AlphaFoldDB" id="A0A0L6UMF0"/>
<evidence type="ECO:0000256" key="1">
    <source>
        <dbReference type="ARBA" id="ARBA00004572"/>
    </source>
</evidence>
<keyword evidence="11" id="KW-1185">Reference proteome</keyword>
<organism evidence="10 11">
    <name type="scientific">Puccinia sorghi</name>
    <dbReference type="NCBI Taxonomy" id="27349"/>
    <lineage>
        <taxon>Eukaryota</taxon>
        <taxon>Fungi</taxon>
        <taxon>Dikarya</taxon>
        <taxon>Basidiomycota</taxon>
        <taxon>Pucciniomycotina</taxon>
        <taxon>Pucciniomycetes</taxon>
        <taxon>Pucciniales</taxon>
        <taxon>Pucciniaceae</taxon>
        <taxon>Puccinia</taxon>
    </lineage>
</organism>